<dbReference type="InterPro" id="IPR026444">
    <property type="entry name" value="Secre_tail"/>
</dbReference>
<reference evidence="15 16" key="1">
    <citation type="submission" date="2018-06" db="EMBL/GenBank/DDBJ databases">
        <authorList>
            <person name="Liu Z.-W."/>
        </authorList>
    </citation>
    <scope>NUCLEOTIDE SEQUENCE [LARGE SCALE GENOMIC DNA]</scope>
    <source>
        <strain evidence="15 16">2b14</strain>
    </source>
</reference>
<comment type="caution">
    <text evidence="15">The sequence shown here is derived from an EMBL/GenBank/DDBJ whole genome shotgun (WGS) entry which is preliminary data.</text>
</comment>
<gene>
    <name evidence="15" type="ORF">DP923_02395</name>
</gene>
<dbReference type="Gene3D" id="1.10.390.10">
    <property type="entry name" value="Neutral Protease Domain 2"/>
    <property type="match status" value="1"/>
</dbReference>
<dbReference type="PRINTS" id="PR00756">
    <property type="entry name" value="ALADIPTASE"/>
</dbReference>
<evidence type="ECO:0000256" key="7">
    <source>
        <dbReference type="ARBA" id="ARBA00022670"/>
    </source>
</evidence>
<dbReference type="GO" id="GO:0016020">
    <property type="term" value="C:membrane"/>
    <property type="evidence" value="ECO:0007669"/>
    <property type="project" value="TreeGrafter"/>
</dbReference>
<evidence type="ECO:0000256" key="1">
    <source>
        <dbReference type="ARBA" id="ARBA00000098"/>
    </source>
</evidence>
<dbReference type="SUPFAM" id="SSF63737">
    <property type="entry name" value="Leukotriene A4 hydrolase N-terminal domain"/>
    <property type="match status" value="1"/>
</dbReference>
<name>A0A364RI29_9BACT</name>
<dbReference type="PANTHER" id="PTHR11533:SF174">
    <property type="entry name" value="PUROMYCIN-SENSITIVE AMINOPEPTIDASE-RELATED"/>
    <property type="match status" value="1"/>
</dbReference>
<evidence type="ECO:0000256" key="2">
    <source>
        <dbReference type="ARBA" id="ARBA00001947"/>
    </source>
</evidence>
<evidence type="ECO:0000256" key="8">
    <source>
        <dbReference type="ARBA" id="ARBA00022723"/>
    </source>
</evidence>
<dbReference type="InterPro" id="IPR050344">
    <property type="entry name" value="Peptidase_M1_aminopeptidases"/>
</dbReference>
<evidence type="ECO:0000256" key="6">
    <source>
        <dbReference type="ARBA" id="ARBA00022438"/>
    </source>
</evidence>
<keyword evidence="11" id="KW-0482">Metalloprotease</keyword>
<dbReference type="GO" id="GO:0070006">
    <property type="term" value="F:metalloaminopeptidase activity"/>
    <property type="evidence" value="ECO:0007669"/>
    <property type="project" value="TreeGrafter"/>
</dbReference>
<dbReference type="InterPro" id="IPR042097">
    <property type="entry name" value="Aminopeptidase_N-like_N_sf"/>
</dbReference>
<keyword evidence="9" id="KW-0378">Hydrolase</keyword>
<keyword evidence="10" id="KW-0862">Zinc</keyword>
<reference evidence="15 16" key="2">
    <citation type="submission" date="2018-07" db="EMBL/GenBank/DDBJ databases">
        <title>Pontibacter sp. 2b14 genomic sequence and assembly.</title>
        <authorList>
            <person name="Du Z.-J."/>
        </authorList>
    </citation>
    <scope>NUCLEOTIDE SEQUENCE [LARGE SCALE GENOMIC DNA]</scope>
    <source>
        <strain evidence="15 16">2b14</strain>
    </source>
</reference>
<dbReference type="InterPro" id="IPR014782">
    <property type="entry name" value="Peptidase_M1_dom"/>
</dbReference>
<dbReference type="GO" id="GO:0006508">
    <property type="term" value="P:proteolysis"/>
    <property type="evidence" value="ECO:0007669"/>
    <property type="project" value="UniProtKB-KW"/>
</dbReference>
<comment type="similarity">
    <text evidence="3">Belongs to the peptidase M1 family.</text>
</comment>
<dbReference type="InterPro" id="IPR027268">
    <property type="entry name" value="Peptidase_M4/M1_CTD_sf"/>
</dbReference>
<dbReference type="PANTHER" id="PTHR11533">
    <property type="entry name" value="PROTEASE M1 ZINC METALLOPROTEASE"/>
    <property type="match status" value="1"/>
</dbReference>
<dbReference type="GO" id="GO:0043171">
    <property type="term" value="P:peptide catabolic process"/>
    <property type="evidence" value="ECO:0007669"/>
    <property type="project" value="TreeGrafter"/>
</dbReference>
<evidence type="ECO:0000256" key="12">
    <source>
        <dbReference type="SAM" id="Phobius"/>
    </source>
</evidence>
<evidence type="ECO:0000313" key="16">
    <source>
        <dbReference type="Proteomes" id="UP000251692"/>
    </source>
</evidence>
<accession>A0A364RI29</accession>
<evidence type="ECO:0000256" key="10">
    <source>
        <dbReference type="ARBA" id="ARBA00022833"/>
    </source>
</evidence>
<organism evidence="15 16">
    <name type="scientific">Pontibacter arcticus</name>
    <dbReference type="NCBI Taxonomy" id="2080288"/>
    <lineage>
        <taxon>Bacteria</taxon>
        <taxon>Pseudomonadati</taxon>
        <taxon>Bacteroidota</taxon>
        <taxon>Cytophagia</taxon>
        <taxon>Cytophagales</taxon>
        <taxon>Hymenobacteraceae</taxon>
        <taxon>Pontibacter</taxon>
    </lineage>
</organism>
<feature type="domain" description="Secretion system C-terminal sorting" evidence="14">
    <location>
        <begin position="592"/>
        <end position="661"/>
    </location>
</feature>
<dbReference type="GO" id="GO:0008270">
    <property type="term" value="F:zinc ion binding"/>
    <property type="evidence" value="ECO:0007669"/>
    <property type="project" value="InterPro"/>
</dbReference>
<dbReference type="NCBIfam" id="TIGR04183">
    <property type="entry name" value="Por_Secre_tail"/>
    <property type="match status" value="1"/>
</dbReference>
<keyword evidence="7" id="KW-0645">Protease</keyword>
<comment type="catalytic activity">
    <reaction evidence="1">
        <text>Release of an N-terminal amino acid, Xaa-|-Yaa- from a peptide, amide or arylamide. Xaa is preferably Ala, but may be most amino acids including Pro (slow action). When a terminal hydrophobic residue is followed by a prolyl residue, the two may be released as an intact Xaa-Pro dipeptide.</text>
        <dbReference type="EC" id="3.4.11.2"/>
    </reaction>
</comment>
<dbReference type="GO" id="GO:0005615">
    <property type="term" value="C:extracellular space"/>
    <property type="evidence" value="ECO:0007669"/>
    <property type="project" value="TreeGrafter"/>
</dbReference>
<keyword evidence="12" id="KW-1133">Transmembrane helix</keyword>
<dbReference type="AlphaFoldDB" id="A0A364RI29"/>
<dbReference type="CDD" id="cd09603">
    <property type="entry name" value="M1_APN_like"/>
    <property type="match status" value="1"/>
</dbReference>
<keyword evidence="6" id="KW-0031">Aminopeptidase</keyword>
<feature type="domain" description="Peptidase M1 membrane alanine aminopeptidase" evidence="13">
    <location>
        <begin position="337"/>
        <end position="483"/>
    </location>
</feature>
<feature type="transmembrane region" description="Helical" evidence="12">
    <location>
        <begin position="21"/>
        <end position="38"/>
    </location>
</feature>
<evidence type="ECO:0000256" key="5">
    <source>
        <dbReference type="ARBA" id="ARBA00015611"/>
    </source>
</evidence>
<dbReference type="GO" id="GO:0016285">
    <property type="term" value="F:alanyl aminopeptidase activity"/>
    <property type="evidence" value="ECO:0007669"/>
    <property type="project" value="UniProtKB-EC"/>
</dbReference>
<dbReference type="Pfam" id="PF18962">
    <property type="entry name" value="Por_Secre_tail"/>
    <property type="match status" value="1"/>
</dbReference>
<dbReference type="Gene3D" id="2.60.40.1730">
    <property type="entry name" value="tricorn interacting facor f3 domain"/>
    <property type="match status" value="1"/>
</dbReference>
<sequence>MLKISTIITYNTKNFMAQFKLLIYLIYFMFPVLSAAQPQQVSRINTHRLAVASPEHKHLMDQYDVTFYKLDLNLERNTTYIEGSVTIEANVKAAPLTAFGFELASDFVIESITVNGVPQPSINRTGSDVTVQLTSAIATLGKVSTVIKYKGTAPSGNSAAIGNGFNTATEGTWKNQVTWSLSEPYAAYEWWPTKQVLTDKADSVHVFVTTSPENKVGSNGLLKQVVTLPNGKRRHEWKSGYPIAYYLISVAVSDYEEYTTFAQPAGAPKPIPIVNYVYKGGAANYFKPQLDAVAPMVEYFSEIFTLYPFAKEKYGHSMAPIGGGMEHQTMTTQSTFDFTLTAHELAHQWFGDNVTCASWEDIWLNEGFASYAEYLALHKLQSPQQATQWMQNAHNNVLSRLNGTLRVPDTTNVGRIFDYRLTYKKGAAVAHMLRFTVNNDVLYFKALQNYQQKYSGKTATTSDLKQAFEETTGLELDYFFEQWYNGEGYPDFEVEWEQKDGQLHITSKQKGSGATPFFKTDMEYRLTTASGDTTIRVTQNLPEEKYSIKTKRQVQAMTLDPDNWVLNTNSSLIQLGVPLGLPNELPSDKITLYPNPAFDKLYFADVPFSPLEARIYDTTGRTVKQLILLRQGQAILQIADLPAGLYHVVLSDEQNSIRKTFVKVTEPIK</sequence>
<proteinExistence type="inferred from homology"/>
<dbReference type="Proteomes" id="UP000251692">
    <property type="component" value="Unassembled WGS sequence"/>
</dbReference>
<dbReference type="Pfam" id="PF01433">
    <property type="entry name" value="Peptidase_M1"/>
    <property type="match status" value="1"/>
</dbReference>
<dbReference type="EC" id="3.4.11.2" evidence="4"/>
<keyword evidence="16" id="KW-1185">Reference proteome</keyword>
<evidence type="ECO:0000256" key="11">
    <source>
        <dbReference type="ARBA" id="ARBA00023049"/>
    </source>
</evidence>
<comment type="cofactor">
    <cofactor evidence="2">
        <name>Zn(2+)</name>
        <dbReference type="ChEBI" id="CHEBI:29105"/>
    </cofactor>
</comment>
<evidence type="ECO:0000256" key="3">
    <source>
        <dbReference type="ARBA" id="ARBA00010136"/>
    </source>
</evidence>
<evidence type="ECO:0000259" key="13">
    <source>
        <dbReference type="Pfam" id="PF01433"/>
    </source>
</evidence>
<protein>
    <recommendedName>
        <fullName evidence="5">Aminopeptidase N</fullName>
        <ecNumber evidence="4">3.4.11.2</ecNumber>
    </recommendedName>
</protein>
<evidence type="ECO:0000256" key="9">
    <source>
        <dbReference type="ARBA" id="ARBA00022801"/>
    </source>
</evidence>
<dbReference type="InterPro" id="IPR001930">
    <property type="entry name" value="Peptidase_M1"/>
</dbReference>
<evidence type="ECO:0000313" key="15">
    <source>
        <dbReference type="EMBL" id="RAU83935.1"/>
    </source>
</evidence>
<keyword evidence="8" id="KW-0479">Metal-binding</keyword>
<keyword evidence="12" id="KW-0812">Transmembrane</keyword>
<evidence type="ECO:0000256" key="4">
    <source>
        <dbReference type="ARBA" id="ARBA00012564"/>
    </source>
</evidence>
<keyword evidence="12" id="KW-0472">Membrane</keyword>
<evidence type="ECO:0000259" key="14">
    <source>
        <dbReference type="Pfam" id="PF18962"/>
    </source>
</evidence>
<dbReference type="SUPFAM" id="SSF55486">
    <property type="entry name" value="Metalloproteases ('zincins'), catalytic domain"/>
    <property type="match status" value="1"/>
</dbReference>
<dbReference type="GO" id="GO:0042277">
    <property type="term" value="F:peptide binding"/>
    <property type="evidence" value="ECO:0007669"/>
    <property type="project" value="TreeGrafter"/>
</dbReference>
<dbReference type="EMBL" id="QMDV01000001">
    <property type="protein sequence ID" value="RAU83935.1"/>
    <property type="molecule type" value="Genomic_DNA"/>
</dbReference>
<dbReference type="GO" id="GO:0005737">
    <property type="term" value="C:cytoplasm"/>
    <property type="evidence" value="ECO:0007669"/>
    <property type="project" value="TreeGrafter"/>
</dbReference>